<reference evidence="4 5" key="1">
    <citation type="submission" date="2022-05" db="EMBL/GenBank/DDBJ databases">
        <authorList>
            <consortium name="Genoscope - CEA"/>
            <person name="William W."/>
        </authorList>
    </citation>
    <scope>NUCLEOTIDE SEQUENCE [LARGE SCALE GENOMIC DNA]</scope>
</reference>
<evidence type="ECO:0000313" key="5">
    <source>
        <dbReference type="Proteomes" id="UP001159427"/>
    </source>
</evidence>
<gene>
    <name evidence="4" type="ORF">PEVE_00043095</name>
</gene>
<evidence type="ECO:0000256" key="2">
    <source>
        <dbReference type="ARBA" id="ARBA00022723"/>
    </source>
</evidence>
<comment type="caution">
    <text evidence="4">The sequence shown here is derived from an EMBL/GenBank/DDBJ whole genome shotgun (WGS) entry which is preliminary data.</text>
</comment>
<dbReference type="PANTHER" id="PTHR34615:SF1">
    <property type="entry name" value="PX DOMAIN-CONTAINING PROTEIN"/>
    <property type="match status" value="1"/>
</dbReference>
<dbReference type="Proteomes" id="UP001159427">
    <property type="component" value="Unassembled WGS sequence"/>
</dbReference>
<sequence length="332" mass="37982">MSSFHEVQEQLLLSYEDGIPDEDEFLLLHEQFMPKNPNFSYEEYDRFSLDEMNDAECLAEFIFRKHDLQILSEVLQIPDSFRCYQRSVVDGMEGLCILLRGLRYPCRYSDMISRFGLPVPALSMVSNDVLDFIYNTHRHHITQWNHNVLNPAALQICSNVISGKGAALHNCFGFVDGTVRPVCRPGEHQRVIYNGHKRVHALKFQCVALPNGLIGNLFGPVEGRKHDAGMLADSGLLQDLQRFANSPAGNPFCLYGDPAYPHRIYLQTPFRNRALTAPMIAFNQSMSTVRESVEWLFNDIVNYFKFMDFKKNLKISLSSVGKMYVVCAILRN</sequence>
<keyword evidence="2" id="KW-0479">Metal-binding</keyword>
<evidence type="ECO:0000256" key="1">
    <source>
        <dbReference type="ARBA" id="ARBA00001968"/>
    </source>
</evidence>
<dbReference type="Pfam" id="PF13359">
    <property type="entry name" value="DDE_Tnp_4"/>
    <property type="match status" value="1"/>
</dbReference>
<organism evidence="4 5">
    <name type="scientific">Porites evermanni</name>
    <dbReference type="NCBI Taxonomy" id="104178"/>
    <lineage>
        <taxon>Eukaryota</taxon>
        <taxon>Metazoa</taxon>
        <taxon>Cnidaria</taxon>
        <taxon>Anthozoa</taxon>
        <taxon>Hexacorallia</taxon>
        <taxon>Scleractinia</taxon>
        <taxon>Fungiina</taxon>
        <taxon>Poritidae</taxon>
        <taxon>Porites</taxon>
    </lineage>
</organism>
<proteinExistence type="predicted"/>
<feature type="non-terminal residue" evidence="4">
    <location>
        <position position="332"/>
    </location>
</feature>
<evidence type="ECO:0000313" key="4">
    <source>
        <dbReference type="EMBL" id="CAH3144159.1"/>
    </source>
</evidence>
<dbReference type="EMBL" id="CALNXI010000868">
    <property type="protein sequence ID" value="CAH3144159.1"/>
    <property type="molecule type" value="Genomic_DNA"/>
</dbReference>
<name>A0ABN8PL44_9CNID</name>
<evidence type="ECO:0000259" key="3">
    <source>
        <dbReference type="Pfam" id="PF13359"/>
    </source>
</evidence>
<comment type="cofactor">
    <cofactor evidence="1">
        <name>a divalent metal cation</name>
        <dbReference type="ChEBI" id="CHEBI:60240"/>
    </cofactor>
</comment>
<feature type="domain" description="DDE Tnp4" evidence="3">
    <location>
        <begin position="175"/>
        <end position="332"/>
    </location>
</feature>
<dbReference type="PANTHER" id="PTHR34615">
    <property type="entry name" value="PX DOMAIN-CONTAINING PROTEIN"/>
    <property type="match status" value="1"/>
</dbReference>
<keyword evidence="5" id="KW-1185">Reference proteome</keyword>
<protein>
    <recommendedName>
        <fullName evidence="3">DDE Tnp4 domain-containing protein</fullName>
    </recommendedName>
</protein>
<dbReference type="InterPro" id="IPR027806">
    <property type="entry name" value="HARBI1_dom"/>
</dbReference>
<accession>A0ABN8PL44</accession>